<comment type="caution">
    <text evidence="2">The sequence shown here is derived from an EMBL/GenBank/DDBJ whole genome shotgun (WGS) entry which is preliminary data.</text>
</comment>
<accession>A0A0F9H9D2</accession>
<dbReference type="InterPro" id="IPR003779">
    <property type="entry name" value="CMD-like"/>
</dbReference>
<protein>
    <recommendedName>
        <fullName evidence="1">Carboxymuconolactone decarboxylase-like domain-containing protein</fullName>
    </recommendedName>
</protein>
<evidence type="ECO:0000259" key="1">
    <source>
        <dbReference type="Pfam" id="PF02627"/>
    </source>
</evidence>
<dbReference type="SUPFAM" id="SSF69118">
    <property type="entry name" value="AhpD-like"/>
    <property type="match status" value="1"/>
</dbReference>
<dbReference type="Gene3D" id="1.20.1290.10">
    <property type="entry name" value="AhpD-like"/>
    <property type="match status" value="1"/>
</dbReference>
<sequence length="123" mass="13747">MENKKNDELLDHYQRTLGNVPDPISTLFNYDPVSLEGYTMMRKRIMKDPPDGALPIKYNELIFVILDVVLDNLAGAKNHVRAAMKAGLTHDELVEALIQVMMVNGIASWGKVGYKVVDFAATL</sequence>
<feature type="domain" description="Carboxymuconolactone decarboxylase-like" evidence="1">
    <location>
        <begin position="35"/>
        <end position="107"/>
    </location>
</feature>
<dbReference type="EMBL" id="LAZR01017630">
    <property type="protein sequence ID" value="KKL99626.1"/>
    <property type="molecule type" value="Genomic_DNA"/>
</dbReference>
<gene>
    <name evidence="2" type="ORF">LCGC14_1812540</name>
</gene>
<evidence type="ECO:0000313" key="2">
    <source>
        <dbReference type="EMBL" id="KKL99626.1"/>
    </source>
</evidence>
<name>A0A0F9H9D2_9ZZZZ</name>
<dbReference type="InterPro" id="IPR029032">
    <property type="entry name" value="AhpD-like"/>
</dbReference>
<dbReference type="GO" id="GO:0051920">
    <property type="term" value="F:peroxiredoxin activity"/>
    <property type="evidence" value="ECO:0007669"/>
    <property type="project" value="InterPro"/>
</dbReference>
<reference evidence="2" key="1">
    <citation type="journal article" date="2015" name="Nature">
        <title>Complex archaea that bridge the gap between prokaryotes and eukaryotes.</title>
        <authorList>
            <person name="Spang A."/>
            <person name="Saw J.H."/>
            <person name="Jorgensen S.L."/>
            <person name="Zaremba-Niedzwiedzka K."/>
            <person name="Martijn J."/>
            <person name="Lind A.E."/>
            <person name="van Eijk R."/>
            <person name="Schleper C."/>
            <person name="Guy L."/>
            <person name="Ettema T.J."/>
        </authorList>
    </citation>
    <scope>NUCLEOTIDE SEQUENCE</scope>
</reference>
<dbReference type="Pfam" id="PF02627">
    <property type="entry name" value="CMD"/>
    <property type="match status" value="1"/>
</dbReference>
<organism evidence="2">
    <name type="scientific">marine sediment metagenome</name>
    <dbReference type="NCBI Taxonomy" id="412755"/>
    <lineage>
        <taxon>unclassified sequences</taxon>
        <taxon>metagenomes</taxon>
        <taxon>ecological metagenomes</taxon>
    </lineage>
</organism>
<proteinExistence type="predicted"/>
<dbReference type="AlphaFoldDB" id="A0A0F9H9D2"/>